<evidence type="ECO:0008006" key="3">
    <source>
        <dbReference type="Google" id="ProtNLM"/>
    </source>
</evidence>
<name>A0ABT2XB85_9GAMM</name>
<dbReference type="PROSITE" id="PS51257">
    <property type="entry name" value="PROKAR_LIPOPROTEIN"/>
    <property type="match status" value="1"/>
</dbReference>
<dbReference type="Proteomes" id="UP001208054">
    <property type="component" value="Unassembled WGS sequence"/>
</dbReference>
<sequence>MLRRNQGASTMKGISWVVAAALATVLGGCATLKARPDVPLAADEGYVVMSVNCATSNIRLITIFASGTRSTSPLADLRGEFEFGCRAGLAAVRAKAGRHYVGYLTEHGYGYAGAVPEDEALTFDVRAGETTYIGEVVVSGLFDRLHSRPTWISVRDREAESLRLLQQTQPWLLERHPFHTRLATPAPGAPSAEVLAEQFRSCTPACDSILALPLFIR</sequence>
<dbReference type="RefSeq" id="WP_263468967.1">
    <property type="nucleotide sequence ID" value="NZ_JAHWBK010000002.1"/>
</dbReference>
<evidence type="ECO:0000313" key="1">
    <source>
        <dbReference type="EMBL" id="MCV0323202.1"/>
    </source>
</evidence>
<proteinExistence type="predicted"/>
<organism evidence="1 2">
    <name type="scientific">Stenotrophomonas riyadhensis</name>
    <dbReference type="NCBI Taxonomy" id="2859893"/>
    <lineage>
        <taxon>Bacteria</taxon>
        <taxon>Pseudomonadati</taxon>
        <taxon>Pseudomonadota</taxon>
        <taxon>Gammaproteobacteria</taxon>
        <taxon>Lysobacterales</taxon>
        <taxon>Lysobacteraceae</taxon>
        <taxon>Stenotrophomonas</taxon>
    </lineage>
</organism>
<protein>
    <recommendedName>
        <fullName evidence="3">Lipoprotein</fullName>
    </recommendedName>
</protein>
<gene>
    <name evidence="1" type="ORF">KYJ44_02625</name>
</gene>
<keyword evidence="2" id="KW-1185">Reference proteome</keyword>
<dbReference type="EMBL" id="JAHWBK010000002">
    <property type="protein sequence ID" value="MCV0323202.1"/>
    <property type="molecule type" value="Genomic_DNA"/>
</dbReference>
<reference evidence="1 2" key="1">
    <citation type="submission" date="2021-07" db="EMBL/GenBank/DDBJ databases">
        <title>Clinical implication of Pseudomonas aeruginosa: further insight on the antimicrobial resistance.</title>
        <authorList>
            <person name="Macori G."/>
            <person name="Fanning S."/>
            <person name="Alqahtani A."/>
        </authorList>
    </citation>
    <scope>NUCLEOTIDE SEQUENCE [LARGE SCALE GENOMIC DNA]</scope>
    <source>
        <strain evidence="1 2">CFS3442</strain>
    </source>
</reference>
<accession>A0ABT2XB85</accession>
<comment type="caution">
    <text evidence="1">The sequence shown here is derived from an EMBL/GenBank/DDBJ whole genome shotgun (WGS) entry which is preliminary data.</text>
</comment>
<evidence type="ECO:0000313" key="2">
    <source>
        <dbReference type="Proteomes" id="UP001208054"/>
    </source>
</evidence>